<evidence type="ECO:0000256" key="2">
    <source>
        <dbReference type="ARBA" id="ARBA00008670"/>
    </source>
</evidence>
<protein>
    <submittedName>
        <fullName evidence="8">TNF superfamily member 14</fullName>
    </submittedName>
</protein>
<dbReference type="Proteomes" id="UP000694427">
    <property type="component" value="Unplaced"/>
</dbReference>
<dbReference type="PANTHER" id="PTHR11471:SF34">
    <property type="entry name" value="TUMOR NECROSIS FACTOR LIGAND SUPERFAMILY MEMBER 14"/>
    <property type="match status" value="1"/>
</dbReference>
<dbReference type="SUPFAM" id="SSF49842">
    <property type="entry name" value="TNF-like"/>
    <property type="match status" value="1"/>
</dbReference>
<evidence type="ECO:0000256" key="5">
    <source>
        <dbReference type="SAM" id="MobiDB-lite"/>
    </source>
</evidence>
<organism evidence="8 9">
    <name type="scientific">Cyprinus carpio</name>
    <name type="common">Common carp</name>
    <dbReference type="NCBI Taxonomy" id="7962"/>
    <lineage>
        <taxon>Eukaryota</taxon>
        <taxon>Metazoa</taxon>
        <taxon>Chordata</taxon>
        <taxon>Craniata</taxon>
        <taxon>Vertebrata</taxon>
        <taxon>Euteleostomi</taxon>
        <taxon>Actinopterygii</taxon>
        <taxon>Neopterygii</taxon>
        <taxon>Teleostei</taxon>
        <taxon>Ostariophysi</taxon>
        <taxon>Cypriniformes</taxon>
        <taxon>Cyprinidae</taxon>
        <taxon>Cyprininae</taxon>
        <taxon>Cyprinus</taxon>
    </lineage>
</organism>
<feature type="region of interest" description="Disordered" evidence="5">
    <location>
        <begin position="124"/>
        <end position="146"/>
    </location>
</feature>
<comment type="subcellular location">
    <subcellularLocation>
        <location evidence="1">Membrane</location>
    </subcellularLocation>
</comment>
<dbReference type="PANTHER" id="PTHR11471">
    <property type="entry name" value="TUMOR NECROSIS FACTOR FAMILY MEMBER"/>
    <property type="match status" value="1"/>
</dbReference>
<dbReference type="InterPro" id="IPR008983">
    <property type="entry name" value="Tumour_necrosis_fac-like_dom"/>
</dbReference>
<feature type="transmembrane region" description="Helical" evidence="6">
    <location>
        <begin position="81"/>
        <end position="104"/>
    </location>
</feature>
<reference evidence="8" key="1">
    <citation type="submission" date="2025-08" db="UniProtKB">
        <authorList>
            <consortium name="Ensembl"/>
        </authorList>
    </citation>
    <scope>IDENTIFICATION</scope>
</reference>
<keyword evidence="6" id="KW-0812">Transmembrane</keyword>
<evidence type="ECO:0000313" key="9">
    <source>
        <dbReference type="Proteomes" id="UP000694427"/>
    </source>
</evidence>
<dbReference type="GO" id="GO:0005164">
    <property type="term" value="F:tumor necrosis factor receptor binding"/>
    <property type="evidence" value="ECO:0007669"/>
    <property type="project" value="InterPro"/>
</dbReference>
<dbReference type="Gene3D" id="2.60.120.40">
    <property type="match status" value="1"/>
</dbReference>
<dbReference type="Pfam" id="PF00229">
    <property type="entry name" value="TNF"/>
    <property type="match status" value="1"/>
</dbReference>
<accession>A0A8C1N692</accession>
<reference evidence="8" key="2">
    <citation type="submission" date="2025-09" db="UniProtKB">
        <authorList>
            <consortium name="Ensembl"/>
        </authorList>
    </citation>
    <scope>IDENTIFICATION</scope>
</reference>
<evidence type="ECO:0000256" key="3">
    <source>
        <dbReference type="ARBA" id="ARBA00022514"/>
    </source>
</evidence>
<keyword evidence="4 6" id="KW-0472">Membrane</keyword>
<dbReference type="SMART" id="SM00207">
    <property type="entry name" value="TNF"/>
    <property type="match status" value="1"/>
</dbReference>
<sequence length="275" mass="31062">MSDGYLSLSQWVSLSLLCSGSSYTNLDVQLSSLKWPKTVCVHMAPGKVSYPSVFVVDSKMRPPPLPPKPVRRQRKEVIQTLLVILVCVALCGMAVEACFIYHLFTSKENPTPDGPQIAMRKQEKEHALTTKQKPLGEMKPSKPMAQLTTGEKPVNGVMLWHENHQSILYHIKHKADEGKLIIEKEGYYSVYSKINFKEDSILFSHSVLWVTHRYAGNEILLLQSSRLQLRSRATDNSYLSGVFHLYKGDAVFVRVKNCTLVLSNAAENYFGVFMI</sequence>
<comment type="similarity">
    <text evidence="2">Belongs to the tumor necrosis factor family.</text>
</comment>
<evidence type="ECO:0000259" key="7">
    <source>
        <dbReference type="PROSITE" id="PS50049"/>
    </source>
</evidence>
<name>A0A8C1N692_CYPCA</name>
<dbReference type="Ensembl" id="ENSCCRT00010094784.1">
    <property type="protein sequence ID" value="ENSCCRP00010085438.1"/>
    <property type="gene ID" value="ENSCCRG00010037327.1"/>
</dbReference>
<dbReference type="AlphaFoldDB" id="A0A8C1N692"/>
<evidence type="ECO:0000313" key="8">
    <source>
        <dbReference type="Ensembl" id="ENSCCRP00010085438.1"/>
    </source>
</evidence>
<dbReference type="GO" id="GO:0005125">
    <property type="term" value="F:cytokine activity"/>
    <property type="evidence" value="ECO:0007669"/>
    <property type="project" value="UniProtKB-KW"/>
</dbReference>
<dbReference type="PROSITE" id="PS50049">
    <property type="entry name" value="THD_2"/>
    <property type="match status" value="1"/>
</dbReference>
<evidence type="ECO:0000256" key="1">
    <source>
        <dbReference type="ARBA" id="ARBA00004370"/>
    </source>
</evidence>
<keyword evidence="3" id="KW-0202">Cytokine</keyword>
<feature type="domain" description="THD" evidence="7">
    <location>
        <begin position="143"/>
        <end position="275"/>
    </location>
</feature>
<evidence type="ECO:0000256" key="6">
    <source>
        <dbReference type="SAM" id="Phobius"/>
    </source>
</evidence>
<dbReference type="GO" id="GO:0005615">
    <property type="term" value="C:extracellular space"/>
    <property type="evidence" value="ECO:0007669"/>
    <property type="project" value="UniProtKB-KW"/>
</dbReference>
<keyword evidence="9" id="KW-1185">Reference proteome</keyword>
<feature type="compositionally biased region" description="Basic and acidic residues" evidence="5">
    <location>
        <begin position="124"/>
        <end position="140"/>
    </location>
</feature>
<keyword evidence="6" id="KW-1133">Transmembrane helix</keyword>
<dbReference type="InterPro" id="IPR006052">
    <property type="entry name" value="TNF_dom"/>
</dbReference>
<evidence type="ECO:0000256" key="4">
    <source>
        <dbReference type="ARBA" id="ARBA00023136"/>
    </source>
</evidence>
<dbReference type="GO" id="GO:0016020">
    <property type="term" value="C:membrane"/>
    <property type="evidence" value="ECO:0007669"/>
    <property type="project" value="UniProtKB-SubCell"/>
</dbReference>
<dbReference type="GO" id="GO:0006955">
    <property type="term" value="P:immune response"/>
    <property type="evidence" value="ECO:0007669"/>
    <property type="project" value="InterPro"/>
</dbReference>
<proteinExistence type="inferred from homology"/>